<evidence type="ECO:0000256" key="1">
    <source>
        <dbReference type="ARBA" id="ARBA00004370"/>
    </source>
</evidence>
<dbReference type="HOGENOM" id="CLU_007664_3_0_10"/>
<evidence type="ECO:0000256" key="2">
    <source>
        <dbReference type="ARBA" id="ARBA00022452"/>
    </source>
</evidence>
<dbReference type="Pfam" id="PF07244">
    <property type="entry name" value="POTRA"/>
    <property type="match status" value="2"/>
</dbReference>
<proteinExistence type="predicted"/>
<dbReference type="EMBL" id="CP001605">
    <property type="protein sequence ID" value="ACU52872.1"/>
    <property type="molecule type" value="Genomic_DNA"/>
</dbReference>
<dbReference type="PANTHER" id="PTHR12815:SF18">
    <property type="entry name" value="SORTING AND ASSEMBLY MACHINERY COMPONENT 50 HOMOLOG"/>
    <property type="match status" value="1"/>
</dbReference>
<dbReference type="AlphaFoldDB" id="C7LKB0"/>
<keyword evidence="2" id="KW-1134">Transmembrane beta strand</keyword>
<dbReference type="Gene3D" id="2.40.160.50">
    <property type="entry name" value="membrane protein fhac: a member of the omp85/tpsb transporter family"/>
    <property type="match status" value="1"/>
</dbReference>
<feature type="transmembrane region" description="Helical" evidence="5">
    <location>
        <begin position="21"/>
        <end position="38"/>
    </location>
</feature>
<comment type="subcellular location">
    <subcellularLocation>
        <location evidence="1">Membrane</location>
    </subcellularLocation>
</comment>
<dbReference type="PANTHER" id="PTHR12815">
    <property type="entry name" value="SORTING AND ASSEMBLY MACHINERY SAMM50 PROTEIN FAMILY MEMBER"/>
    <property type="match status" value="1"/>
</dbReference>
<evidence type="ECO:0000259" key="6">
    <source>
        <dbReference type="PROSITE" id="PS51779"/>
    </source>
</evidence>
<gene>
    <name evidence="7" type="ordered locus">SMDSEM_167</name>
</gene>
<dbReference type="KEGG" id="sms:SMDSEM_167"/>
<reference evidence="7 8" key="1">
    <citation type="journal article" date="2009" name="Proc. Natl. Acad. Sci. U.S.A.">
        <title>Convergent evolution of metabolic roles in bacterial co-symbionts of insects.</title>
        <authorList>
            <person name="McCutcheon J.P."/>
            <person name="McDonald B.R."/>
            <person name="Moran N.A."/>
        </authorList>
    </citation>
    <scope>NUCLEOTIDE SEQUENCE [LARGE SCALE GENOMIC DNA]</scope>
    <source>
        <strain evidence="7 8">SMDSEM</strain>
    </source>
</reference>
<evidence type="ECO:0000313" key="8">
    <source>
        <dbReference type="Proteomes" id="UP000008074"/>
    </source>
</evidence>
<dbReference type="InterPro" id="IPR039910">
    <property type="entry name" value="D15-like"/>
</dbReference>
<dbReference type="Proteomes" id="UP000008074">
    <property type="component" value="Chromosome"/>
</dbReference>
<dbReference type="PROSITE" id="PS51779">
    <property type="entry name" value="POTRA"/>
    <property type="match status" value="1"/>
</dbReference>
<dbReference type="InterPro" id="IPR010827">
    <property type="entry name" value="BamA/TamA_POTRA"/>
</dbReference>
<name>C7LKB0_KARMS</name>
<evidence type="ECO:0000256" key="4">
    <source>
        <dbReference type="ARBA" id="ARBA00023136"/>
    </source>
</evidence>
<keyword evidence="4 5" id="KW-0472">Membrane</keyword>
<evidence type="ECO:0000256" key="5">
    <source>
        <dbReference type="SAM" id="Phobius"/>
    </source>
</evidence>
<protein>
    <submittedName>
        <fullName evidence="7">Putative outer membrane protein</fullName>
    </submittedName>
</protein>
<feature type="domain" description="POTRA" evidence="6">
    <location>
        <begin position="236"/>
        <end position="315"/>
    </location>
</feature>
<evidence type="ECO:0000256" key="3">
    <source>
        <dbReference type="ARBA" id="ARBA00022692"/>
    </source>
</evidence>
<keyword evidence="5" id="KW-1133">Transmembrane helix</keyword>
<sequence>MLDMLNIYKKKIWNKLKFAFAIPRLIVFLFIFLFIFFFNCQEKLACQEKNIIKDKKSNLELKIDPIHPIQFEKIKFEKIDQIQFEGISKEEINEIIYFWELTNHPDSSDFIESLKIFIKNYFNIKGYRDILLYLKIKNQSQSKIKLIISINKGKLMTIKNISFEGNNFFSEKQLNKMKPHYFYKMSYPSYEEYKKKIIMEYKKNGFKKFKISSEEFKKINSKYYSINLKFIEGNQYKFSKLSFNGNKNFNDEILKKKLALNLKEGDFYNLIEIKNSIQRIVDFYLNKGYAFSKISIFESEKEDNLIDVIIIIEENEKITINKVNIIGNNQVKDEIIFRELTTIPGNFFSKKEIEKSITNLKNLNLFYNVKMQMQMQIVPNYKKNTLDLNFVVYENRNSELKFKGNFQGKDLLGEISLNINNFSLLNCFHPKNLKIIPYGDNQKVLLDFTIGKKLKKYNVSFIHPNLTDSSSMKFNFFYKNELPKESHDLNFRNLENNDNYKINKFKSTIELNKKINENNNLLFNINYINKNKIYKDKTLSFSEKSNLYKDWNSQLIFNHNSISPDIILPQKGGYVNINSFLELPKSLKKFQTNKFEYFKFQMKSFWYKKIFKKLISKIGYEFGVLHNSNKNDDFKQFYMGGTSFQKENLNQKNFIPLRGYYEPNKLYGVISPKNGGSFYEKILTELRYLIFEKNSFKLWILNFFEAGNLFDSYKNFNPFKLKRSIGTGIRCFLNNIGFLEFDLTYRLDKTLDNVKPNWKVNFAIGHELEF</sequence>
<dbReference type="InterPro" id="IPR034746">
    <property type="entry name" value="POTRA"/>
</dbReference>
<evidence type="ECO:0000313" key="7">
    <source>
        <dbReference type="EMBL" id="ACU52872.1"/>
    </source>
</evidence>
<accession>C7LKB0</accession>
<keyword evidence="3 5" id="KW-0812">Transmembrane</keyword>
<organism evidence="7 8">
    <name type="scientific">Karelsulcia muelleri (strain SMDSEM)</name>
    <name type="common">Sulcia muelleri</name>
    <dbReference type="NCBI Taxonomy" id="595499"/>
    <lineage>
        <taxon>Bacteria</taxon>
        <taxon>Pseudomonadati</taxon>
        <taxon>Bacteroidota</taxon>
        <taxon>Flavobacteriia</taxon>
        <taxon>Flavobacteriales</taxon>
        <taxon>Candidatus Karelsulcia</taxon>
    </lineage>
</organism>
<dbReference type="Gene3D" id="3.10.20.310">
    <property type="entry name" value="membrane protein fhac"/>
    <property type="match status" value="3"/>
</dbReference>
<dbReference type="STRING" id="595499.SMDSEM_167"/>
<dbReference type="GO" id="GO:0019867">
    <property type="term" value="C:outer membrane"/>
    <property type="evidence" value="ECO:0007669"/>
    <property type="project" value="InterPro"/>
</dbReference>